<keyword evidence="5" id="KW-0067">ATP-binding</keyword>
<dbReference type="Proteomes" id="UP000681720">
    <property type="component" value="Unassembled WGS sequence"/>
</dbReference>
<proteinExistence type="predicted"/>
<dbReference type="GO" id="GO:0004674">
    <property type="term" value="F:protein serine/threonine kinase activity"/>
    <property type="evidence" value="ECO:0007669"/>
    <property type="project" value="UniProtKB-KW"/>
</dbReference>
<keyword evidence="2" id="KW-0808">Transferase</keyword>
<keyword evidence="3" id="KW-0547">Nucleotide-binding</keyword>
<dbReference type="EMBL" id="CAJOBJ010169874">
    <property type="protein sequence ID" value="CAF4878710.1"/>
    <property type="molecule type" value="Genomic_DNA"/>
</dbReference>
<feature type="non-terminal residue" evidence="7">
    <location>
        <position position="1"/>
    </location>
</feature>
<organism evidence="7 8">
    <name type="scientific">Rotaria magnacalcarata</name>
    <dbReference type="NCBI Taxonomy" id="392030"/>
    <lineage>
        <taxon>Eukaryota</taxon>
        <taxon>Metazoa</taxon>
        <taxon>Spiralia</taxon>
        <taxon>Gnathifera</taxon>
        <taxon>Rotifera</taxon>
        <taxon>Eurotatoria</taxon>
        <taxon>Bdelloidea</taxon>
        <taxon>Philodinida</taxon>
        <taxon>Philodinidae</taxon>
        <taxon>Rotaria</taxon>
    </lineage>
</organism>
<dbReference type="InterPro" id="IPR000961">
    <property type="entry name" value="AGC-kinase_C"/>
</dbReference>
<accession>A0A8S3C0Y8</accession>
<evidence type="ECO:0000256" key="5">
    <source>
        <dbReference type="ARBA" id="ARBA00022840"/>
    </source>
</evidence>
<keyword evidence="1" id="KW-0723">Serine/threonine-protein kinase</keyword>
<reference evidence="7" key="1">
    <citation type="submission" date="2021-02" db="EMBL/GenBank/DDBJ databases">
        <authorList>
            <person name="Nowell W R."/>
        </authorList>
    </citation>
    <scope>NUCLEOTIDE SEQUENCE</scope>
</reference>
<protein>
    <recommendedName>
        <fullName evidence="6">AGC-kinase C-terminal domain-containing protein</fullName>
    </recommendedName>
</protein>
<sequence>PPIIPKFDHPGDTQNFEQFEDELPLAPECTKEEFDLFQEF</sequence>
<evidence type="ECO:0000259" key="6">
    <source>
        <dbReference type="PROSITE" id="PS51285"/>
    </source>
</evidence>
<dbReference type="PROSITE" id="PS51285">
    <property type="entry name" value="AGC_KINASE_CTER"/>
    <property type="match status" value="1"/>
</dbReference>
<gene>
    <name evidence="7" type="ORF">GIL414_LOCUS50744</name>
</gene>
<evidence type="ECO:0000256" key="2">
    <source>
        <dbReference type="ARBA" id="ARBA00022679"/>
    </source>
</evidence>
<feature type="domain" description="AGC-kinase C-terminal" evidence="6">
    <location>
        <begin position="1"/>
        <end position="40"/>
    </location>
</feature>
<evidence type="ECO:0000313" key="7">
    <source>
        <dbReference type="EMBL" id="CAF4878710.1"/>
    </source>
</evidence>
<evidence type="ECO:0000256" key="3">
    <source>
        <dbReference type="ARBA" id="ARBA00022741"/>
    </source>
</evidence>
<name>A0A8S3C0Y8_9BILA</name>
<evidence type="ECO:0000256" key="4">
    <source>
        <dbReference type="ARBA" id="ARBA00022777"/>
    </source>
</evidence>
<dbReference type="AlphaFoldDB" id="A0A8S3C0Y8"/>
<dbReference type="GO" id="GO:0005524">
    <property type="term" value="F:ATP binding"/>
    <property type="evidence" value="ECO:0007669"/>
    <property type="project" value="UniProtKB-KW"/>
</dbReference>
<keyword evidence="4" id="KW-0418">Kinase</keyword>
<evidence type="ECO:0000256" key="1">
    <source>
        <dbReference type="ARBA" id="ARBA00022527"/>
    </source>
</evidence>
<comment type="caution">
    <text evidence="7">The sequence shown here is derived from an EMBL/GenBank/DDBJ whole genome shotgun (WGS) entry which is preliminary data.</text>
</comment>
<evidence type="ECO:0000313" key="8">
    <source>
        <dbReference type="Proteomes" id="UP000681720"/>
    </source>
</evidence>